<feature type="signal peptide" evidence="1">
    <location>
        <begin position="1"/>
        <end position="20"/>
    </location>
</feature>
<dbReference type="RefSeq" id="WP_176456099.1">
    <property type="nucleotide sequence ID" value="NZ_LN713927.1"/>
</dbReference>
<keyword evidence="1" id="KW-0732">Signal</keyword>
<proteinExistence type="predicted"/>
<keyword evidence="2" id="KW-0614">Plasmid</keyword>
<evidence type="ECO:0000256" key="1">
    <source>
        <dbReference type="SAM" id="SignalP"/>
    </source>
</evidence>
<protein>
    <submittedName>
        <fullName evidence="2">IncF plasmid conjugative transfer pilus assembly protein TraU</fullName>
    </submittedName>
</protein>
<accession>A0A0G4E6G9</accession>
<feature type="chain" id="PRO_5005186818" evidence="1">
    <location>
        <begin position="21"/>
        <end position="340"/>
    </location>
</feature>
<geneLocation type="plasmid" evidence="2">
    <name>pQBR55</name>
</geneLocation>
<evidence type="ECO:0000313" key="2">
    <source>
        <dbReference type="EMBL" id="CEK42547.1"/>
    </source>
</evidence>
<dbReference type="AlphaFoldDB" id="A0A0G4E6G9"/>
<dbReference type="InterPro" id="IPR009649">
    <property type="entry name" value="TraU"/>
</dbReference>
<organism evidence="2">
    <name type="scientific">Pseudomonas fluorescens (strain SBW25)</name>
    <dbReference type="NCBI Taxonomy" id="216595"/>
    <lineage>
        <taxon>Bacteria</taxon>
        <taxon>Pseudomonadati</taxon>
        <taxon>Pseudomonadota</taxon>
        <taxon>Gammaproteobacteria</taxon>
        <taxon>Pseudomonadales</taxon>
        <taxon>Pseudomonadaceae</taxon>
        <taxon>Pseudomonas</taxon>
    </lineage>
</organism>
<gene>
    <name evidence="2" type="ORF">PQBR55_0168</name>
</gene>
<reference evidence="2" key="1">
    <citation type="submission" date="2014-12" db="EMBL/GenBank/DDBJ databases">
        <authorList>
            <person name="Hall J."/>
        </authorList>
    </citation>
    <scope>NUCLEOTIDE SEQUENCE [LARGE SCALE GENOMIC DNA]</scope>
    <source>
        <strain evidence="2">SBW25</strain>
        <plasmid evidence="2">pQBR55</plasmid>
    </source>
</reference>
<sequence>MKSLISILGLFIVLVSGVSAEDLPGDPTCQNSQILGPKIFTDVCWACLFPIKVAGVSLFGGSAPEKSSNKTVCACSDNNGIYRPGLVTSMWQPARLVEVVRSPGCSMALGGANLAIGDKRLRGHNGSGDYDSGDTVFYNVHYYSFPLLQILEIYLPSRCNIDGFNDFDLISISEIDPTWTNPELAFFTHPEAAAVSSPIAQAACTAEALTLTVGQPLDSMWWCAGSWGAIYPFAGHTGNMEFERSTSLLAAKTLAVQHRRGLARLTMGDEALCKSQIFPTVVKSQYKMAMFSPLPETKRAHWIGEHPMKWDGGPKGRLIPFVGEDALYMLWRWADCCATL</sequence>
<dbReference type="Pfam" id="PF06834">
    <property type="entry name" value="TraU"/>
    <property type="match status" value="1"/>
</dbReference>
<reference evidence="2" key="2">
    <citation type="submission" date="2015-06" db="EMBL/GenBank/DDBJ databases">
        <title>Environmentally co-occuring mercury resistance plasmids are genetically and phenotypically diverse and confer variable context-dependent fitness effects.</title>
        <authorList>
            <person name="Hall J.P.J."/>
            <person name="Harrison E."/>
            <person name="Lilley A.K."/>
            <person name="Paterson S."/>
            <person name="Spiers A.J."/>
            <person name="Brockhurst M.A."/>
        </authorList>
    </citation>
    <scope>NUCLEOTIDE SEQUENCE [LARGE SCALE GENOMIC DNA]</scope>
    <source>
        <strain evidence="2">SBW25</strain>
        <plasmid evidence="2">pQBR55</plasmid>
    </source>
</reference>
<name>A0A0G4E6G9_PSEFS</name>
<dbReference type="EMBL" id="LN713927">
    <property type="protein sequence ID" value="CEK42547.1"/>
    <property type="molecule type" value="Genomic_DNA"/>
</dbReference>